<dbReference type="PANTHER" id="PTHR23511">
    <property type="entry name" value="SYNAPTIC VESICLE GLYCOPROTEIN 2"/>
    <property type="match status" value="1"/>
</dbReference>
<organism evidence="9 10">
    <name type="scientific">Acidiphilium rubrum</name>
    <dbReference type="NCBI Taxonomy" id="526"/>
    <lineage>
        <taxon>Bacteria</taxon>
        <taxon>Pseudomonadati</taxon>
        <taxon>Pseudomonadota</taxon>
        <taxon>Alphaproteobacteria</taxon>
        <taxon>Acetobacterales</taxon>
        <taxon>Acidocellaceae</taxon>
        <taxon>Acidiphilium</taxon>
    </lineage>
</organism>
<dbReference type="GO" id="GO:0016020">
    <property type="term" value="C:membrane"/>
    <property type="evidence" value="ECO:0007669"/>
    <property type="project" value="UniProtKB-SubCell"/>
</dbReference>
<evidence type="ECO:0000256" key="3">
    <source>
        <dbReference type="ARBA" id="ARBA00022448"/>
    </source>
</evidence>
<feature type="transmembrane region" description="Helical" evidence="7">
    <location>
        <begin position="407"/>
        <end position="427"/>
    </location>
</feature>
<feature type="domain" description="Major facilitator superfamily (MFS) profile" evidence="8">
    <location>
        <begin position="25"/>
        <end position="456"/>
    </location>
</feature>
<dbReference type="InterPro" id="IPR020846">
    <property type="entry name" value="MFS_dom"/>
</dbReference>
<dbReference type="Pfam" id="PF00083">
    <property type="entry name" value="Sugar_tr"/>
    <property type="match status" value="1"/>
</dbReference>
<feature type="transmembrane region" description="Helical" evidence="7">
    <location>
        <begin position="433"/>
        <end position="452"/>
    </location>
</feature>
<keyword evidence="4 7" id="KW-0812">Transmembrane</keyword>
<dbReference type="InterPro" id="IPR005828">
    <property type="entry name" value="MFS_sugar_transport-like"/>
</dbReference>
<proteinExistence type="inferred from homology"/>
<feature type="transmembrane region" description="Helical" evidence="7">
    <location>
        <begin position="131"/>
        <end position="151"/>
    </location>
</feature>
<evidence type="ECO:0000313" key="9">
    <source>
        <dbReference type="EMBL" id="SIQ66179.1"/>
    </source>
</evidence>
<evidence type="ECO:0000256" key="5">
    <source>
        <dbReference type="ARBA" id="ARBA00022989"/>
    </source>
</evidence>
<comment type="subcellular location">
    <subcellularLocation>
        <location evidence="1">Membrane</location>
        <topology evidence="1">Multi-pass membrane protein</topology>
    </subcellularLocation>
</comment>
<dbReference type="Gene3D" id="1.20.1250.20">
    <property type="entry name" value="MFS general substrate transporter like domains"/>
    <property type="match status" value="1"/>
</dbReference>
<feature type="transmembrane region" description="Helical" evidence="7">
    <location>
        <begin position="281"/>
        <end position="306"/>
    </location>
</feature>
<dbReference type="CDD" id="cd17316">
    <property type="entry name" value="MFS_SV2_like"/>
    <property type="match status" value="1"/>
</dbReference>
<dbReference type="PROSITE" id="PS50850">
    <property type="entry name" value="MFS"/>
    <property type="match status" value="1"/>
</dbReference>
<dbReference type="OrthoDB" id="5368493at2"/>
<comment type="caution">
    <text evidence="9">The sequence shown here is derived from an EMBL/GenBank/DDBJ whole genome shotgun (WGS) entry which is preliminary data.</text>
</comment>
<dbReference type="EMBL" id="FTNE01000007">
    <property type="protein sequence ID" value="SIQ66179.1"/>
    <property type="molecule type" value="Genomic_DNA"/>
</dbReference>
<dbReference type="PANTHER" id="PTHR23511:SF34">
    <property type="entry name" value="SYNAPTIC VESICLE GLYCOPROTEIN 2"/>
    <property type="match status" value="1"/>
</dbReference>
<reference evidence="9 10" key="1">
    <citation type="submission" date="2017-01" db="EMBL/GenBank/DDBJ databases">
        <authorList>
            <person name="Varghese N."/>
            <person name="Submissions S."/>
        </authorList>
    </citation>
    <scope>NUCLEOTIDE SEQUENCE [LARGE SCALE GENOMIC DNA]</scope>
    <source>
        <strain evidence="9 10">ATCC 35905</strain>
    </source>
</reference>
<accession>A0A8G2CK41</accession>
<name>A0A8G2CK41_ACIRU</name>
<dbReference type="SUPFAM" id="SSF103473">
    <property type="entry name" value="MFS general substrate transporter"/>
    <property type="match status" value="1"/>
</dbReference>
<dbReference type="AlphaFoldDB" id="A0A8G2CK41"/>
<dbReference type="InterPro" id="IPR036259">
    <property type="entry name" value="MFS_trans_sf"/>
</dbReference>
<sequence length="465" mass="50121">MSGQHSAEIAARLDRLPPSRTVWTIIVLISLGGVFEFYDLFFTGYVAPGMIGSGLFKPASLGVFASLGALKVAGFGTFVFATFAGLWLGALVFSQVADRLGRRIVFTGSLIWYMVCTAIMAFQTTGFALDIWRFIAGIGIGVELVTIDTFISEMIPRAERGRAYSINQMITFAVVPVIAFLAYFLKGSKPFGLDYWRVVILIGSVGALVVFLLQRGIPESPRWLARHGRMAEAEAIVGAIERKVMAETGSALPPPQPAAPEEDGVGSFFEIFSPQYRKRTIILSVFNMAQVIGFYGFAAWVPTLLIHRGIHVTASLKYAFIIAIANPFGPLIGTLFADRLERKTQIIGGLAVMGVVIALFAMSNAPALLIALGVLFTLAANIMSFAYHGYQPELYPTRIRARAVGFVYSWSRLAAAFAGLAIGILLSDYGVPGVAVFIGAAMLVGIVMITLGPSTKGLALEQINH</sequence>
<feature type="transmembrane region" description="Helical" evidence="7">
    <location>
        <begin position="61"/>
        <end position="92"/>
    </location>
</feature>
<gene>
    <name evidence="9" type="ORF">SAMN05421828_107144</name>
</gene>
<keyword evidence="3" id="KW-0813">Transport</keyword>
<protein>
    <submittedName>
        <fullName evidence="9">MFS transporter, putative metabolite:H+ symporter</fullName>
    </submittedName>
</protein>
<feature type="transmembrane region" description="Helical" evidence="7">
    <location>
        <begin position="344"/>
        <end position="362"/>
    </location>
</feature>
<feature type="transmembrane region" description="Helical" evidence="7">
    <location>
        <begin position="104"/>
        <end position="125"/>
    </location>
</feature>
<keyword evidence="10" id="KW-1185">Reference proteome</keyword>
<dbReference type="RefSeq" id="WP_029313181.1">
    <property type="nucleotide sequence ID" value="NZ_FTNE01000007.1"/>
</dbReference>
<dbReference type="PROSITE" id="PS00217">
    <property type="entry name" value="SUGAR_TRANSPORT_2"/>
    <property type="match status" value="1"/>
</dbReference>
<keyword evidence="6 7" id="KW-0472">Membrane</keyword>
<comment type="similarity">
    <text evidence="2">Belongs to the major facilitator superfamily. Sugar transporter (TC 2.A.1.1) family.</text>
</comment>
<feature type="transmembrane region" description="Helical" evidence="7">
    <location>
        <begin position="318"/>
        <end position="337"/>
    </location>
</feature>
<feature type="transmembrane region" description="Helical" evidence="7">
    <location>
        <begin position="368"/>
        <end position="387"/>
    </location>
</feature>
<feature type="transmembrane region" description="Helical" evidence="7">
    <location>
        <begin position="21"/>
        <end position="41"/>
    </location>
</feature>
<feature type="transmembrane region" description="Helical" evidence="7">
    <location>
        <begin position="195"/>
        <end position="213"/>
    </location>
</feature>
<dbReference type="InterPro" id="IPR005829">
    <property type="entry name" value="Sugar_transporter_CS"/>
</dbReference>
<feature type="transmembrane region" description="Helical" evidence="7">
    <location>
        <begin position="163"/>
        <end position="183"/>
    </location>
</feature>
<evidence type="ECO:0000256" key="6">
    <source>
        <dbReference type="ARBA" id="ARBA00023136"/>
    </source>
</evidence>
<dbReference type="GO" id="GO:0022857">
    <property type="term" value="F:transmembrane transporter activity"/>
    <property type="evidence" value="ECO:0007669"/>
    <property type="project" value="InterPro"/>
</dbReference>
<keyword evidence="5 7" id="KW-1133">Transmembrane helix</keyword>
<evidence type="ECO:0000259" key="8">
    <source>
        <dbReference type="PROSITE" id="PS50850"/>
    </source>
</evidence>
<evidence type="ECO:0000256" key="1">
    <source>
        <dbReference type="ARBA" id="ARBA00004141"/>
    </source>
</evidence>
<dbReference type="Proteomes" id="UP000186308">
    <property type="component" value="Unassembled WGS sequence"/>
</dbReference>
<evidence type="ECO:0000256" key="2">
    <source>
        <dbReference type="ARBA" id="ARBA00010992"/>
    </source>
</evidence>
<evidence type="ECO:0000256" key="4">
    <source>
        <dbReference type="ARBA" id="ARBA00022692"/>
    </source>
</evidence>
<evidence type="ECO:0000313" key="10">
    <source>
        <dbReference type="Proteomes" id="UP000186308"/>
    </source>
</evidence>
<evidence type="ECO:0000256" key="7">
    <source>
        <dbReference type="SAM" id="Phobius"/>
    </source>
</evidence>